<gene>
    <name evidence="1" type="ORF">Trichorick_00735</name>
</gene>
<evidence type="ECO:0000313" key="2">
    <source>
        <dbReference type="Proteomes" id="UP001326613"/>
    </source>
</evidence>
<dbReference type="EMBL" id="CP112932">
    <property type="protein sequence ID" value="WPY00846.1"/>
    <property type="molecule type" value="Genomic_DNA"/>
</dbReference>
<dbReference type="RefSeq" id="WP_323737676.1">
    <property type="nucleotide sequence ID" value="NZ_CP112932.1"/>
</dbReference>
<name>A0ABZ0USR1_9RICK</name>
<keyword evidence="2" id="KW-1185">Reference proteome</keyword>
<accession>A0ABZ0USR1</accession>
<dbReference type="Proteomes" id="UP001326613">
    <property type="component" value="Chromosome"/>
</dbReference>
<protein>
    <submittedName>
        <fullName evidence="1">Uncharacterized protein</fullName>
    </submittedName>
</protein>
<proteinExistence type="predicted"/>
<reference evidence="1 2" key="1">
    <citation type="submission" date="2022-10" db="EMBL/GenBank/DDBJ databases">
        <title>Host association and intracellularity evolved multiple times independently in the Rickettsiales.</title>
        <authorList>
            <person name="Castelli M."/>
            <person name="Nardi T."/>
            <person name="Gammuto L."/>
            <person name="Bellinzona G."/>
            <person name="Sabaneyeva E."/>
            <person name="Potekhin A."/>
            <person name="Serra V."/>
            <person name="Petroni G."/>
            <person name="Sassera D."/>
        </authorList>
    </citation>
    <scope>NUCLEOTIDE SEQUENCE [LARGE SCALE GENOMIC DNA]</scope>
    <source>
        <strain evidence="1 2">Kr 154-4</strain>
    </source>
</reference>
<sequence length="108" mass="11844">MTPKNGAQIIETLAKELVEDFREGTKEILDRKNRGTGTIELDKNQVATGDFKTKLQEKVKTLVDPILIVAKNLEVAQKTVESIANPKIEGRTSVAPKDLKQTQGAGRS</sequence>
<organism evidence="1 2">
    <name type="scientific">Candidatus Trichorickettsia mobilis</name>
    <dbReference type="NCBI Taxonomy" id="1346319"/>
    <lineage>
        <taxon>Bacteria</taxon>
        <taxon>Pseudomonadati</taxon>
        <taxon>Pseudomonadota</taxon>
        <taxon>Alphaproteobacteria</taxon>
        <taxon>Rickettsiales</taxon>
        <taxon>Rickettsiaceae</taxon>
        <taxon>Rickettsieae</taxon>
        <taxon>Candidatus Trichorickettsia</taxon>
    </lineage>
</organism>
<evidence type="ECO:0000313" key="1">
    <source>
        <dbReference type="EMBL" id="WPY00846.1"/>
    </source>
</evidence>